<evidence type="ECO:0000256" key="8">
    <source>
        <dbReference type="PROSITE-ProRule" id="PRU00023"/>
    </source>
</evidence>
<dbReference type="Proteomes" id="UP000092461">
    <property type="component" value="Unassembled WGS sequence"/>
</dbReference>
<evidence type="ECO:0000313" key="14">
    <source>
        <dbReference type="Proteomes" id="UP000092461"/>
    </source>
</evidence>
<evidence type="ECO:0000313" key="12">
    <source>
        <dbReference type="EMBL" id="MBC1169551.1"/>
    </source>
</evidence>
<dbReference type="Pfam" id="PF12796">
    <property type="entry name" value="Ank_2"/>
    <property type="match status" value="2"/>
</dbReference>
<dbReference type="InterPro" id="IPR036152">
    <property type="entry name" value="Asp/glu_Ase-like_sf"/>
</dbReference>
<dbReference type="VEuPathDB" id="VectorBase:LLOJ001718"/>
<keyword evidence="3" id="KW-0378">Hydrolase</keyword>
<dbReference type="InterPro" id="IPR037152">
    <property type="entry name" value="L-asparaginase_N_sf"/>
</dbReference>
<dbReference type="Gene3D" id="1.25.40.20">
    <property type="entry name" value="Ankyrin repeat-containing domain"/>
    <property type="match status" value="2"/>
</dbReference>
<dbReference type="PRINTS" id="PR00139">
    <property type="entry name" value="ASNGLNASE"/>
</dbReference>
<dbReference type="PIRSF" id="PIRSF500176">
    <property type="entry name" value="L_ASNase"/>
    <property type="match status" value="1"/>
</dbReference>
<feature type="active site" description="O-isoaspartyl threonine intermediate" evidence="6">
    <location>
        <position position="81"/>
    </location>
</feature>
<evidence type="ECO:0000256" key="1">
    <source>
        <dbReference type="ARBA" id="ARBA00012920"/>
    </source>
</evidence>
<dbReference type="InterPro" id="IPR040919">
    <property type="entry name" value="Asparaginase_C"/>
</dbReference>
<evidence type="ECO:0000256" key="7">
    <source>
        <dbReference type="PIRSR" id="PIRSR001220-2"/>
    </source>
</evidence>
<organism evidence="13 14">
    <name type="scientific">Lutzomyia longipalpis</name>
    <name type="common">Sand fly</name>
    <dbReference type="NCBI Taxonomy" id="7200"/>
    <lineage>
        <taxon>Eukaryota</taxon>
        <taxon>Metazoa</taxon>
        <taxon>Ecdysozoa</taxon>
        <taxon>Arthropoda</taxon>
        <taxon>Hexapoda</taxon>
        <taxon>Insecta</taxon>
        <taxon>Pterygota</taxon>
        <taxon>Neoptera</taxon>
        <taxon>Endopterygota</taxon>
        <taxon>Diptera</taxon>
        <taxon>Nematocera</taxon>
        <taxon>Psychodoidea</taxon>
        <taxon>Psychodidae</taxon>
        <taxon>Lutzomyia</taxon>
        <taxon>Lutzomyia</taxon>
    </lineage>
</organism>
<keyword evidence="4 8" id="KW-0040">ANK repeat</keyword>
<feature type="binding site" evidence="7">
    <location>
        <begin position="184"/>
        <end position="185"/>
    </location>
    <ligand>
        <name>substrate</name>
    </ligand>
</feature>
<dbReference type="Gene3D" id="3.40.50.40">
    <property type="match status" value="1"/>
</dbReference>
<dbReference type="PROSITE" id="PS00917">
    <property type="entry name" value="ASN_GLN_ASE_2"/>
    <property type="match status" value="1"/>
</dbReference>
<evidence type="ECO:0000256" key="6">
    <source>
        <dbReference type="PIRSR" id="PIRSR001220-1"/>
    </source>
</evidence>
<evidence type="ECO:0000259" key="11">
    <source>
        <dbReference type="Pfam" id="PF17763"/>
    </source>
</evidence>
<evidence type="ECO:0000259" key="10">
    <source>
        <dbReference type="Pfam" id="PF00710"/>
    </source>
</evidence>
<dbReference type="VEuPathDB" id="VectorBase:LLONM1_008541"/>
<reference evidence="14" key="1">
    <citation type="submission" date="2012-05" db="EMBL/GenBank/DDBJ databases">
        <title>Whole Genome Assembly of Lutzomyia longipalpis.</title>
        <authorList>
            <person name="Richards S."/>
            <person name="Qu C."/>
            <person name="Dillon R."/>
            <person name="Worley K."/>
            <person name="Scherer S."/>
            <person name="Batterton M."/>
            <person name="Taylor A."/>
            <person name="Hawes A."/>
            <person name="Hernandez B."/>
            <person name="Kovar C."/>
            <person name="Mandapat C."/>
            <person name="Pham C."/>
            <person name="Qu C."/>
            <person name="Jing C."/>
            <person name="Bess C."/>
            <person name="Bandaranaike D."/>
            <person name="Ngo D."/>
            <person name="Ongeri F."/>
            <person name="Arias F."/>
            <person name="Lara F."/>
            <person name="Weissenberger G."/>
            <person name="Kamau G."/>
            <person name="Han H."/>
            <person name="Shen H."/>
            <person name="Dinh H."/>
            <person name="Khalil I."/>
            <person name="Jones J."/>
            <person name="Shafer J."/>
            <person name="Jayaseelan J."/>
            <person name="Quiroz J."/>
            <person name="Blankenburg K."/>
            <person name="Nguyen L."/>
            <person name="Jackson L."/>
            <person name="Francisco L."/>
            <person name="Tang L.-Y."/>
            <person name="Pu L.-L."/>
            <person name="Perales L."/>
            <person name="Lorensuhewa L."/>
            <person name="Munidasa M."/>
            <person name="Coyle M."/>
            <person name="Taylor M."/>
            <person name="Puazo M."/>
            <person name="Firestine M."/>
            <person name="Scheel M."/>
            <person name="Javaid M."/>
            <person name="Wang M."/>
            <person name="Li M."/>
            <person name="Tabassum N."/>
            <person name="Saada N."/>
            <person name="Osuji N."/>
            <person name="Aqrawi P."/>
            <person name="Fu Q."/>
            <person name="Thornton R."/>
            <person name="Raj R."/>
            <person name="Goodspeed R."/>
            <person name="Mata R."/>
            <person name="Najjar R."/>
            <person name="Gubbala S."/>
            <person name="Lee S."/>
            <person name="Denson S."/>
            <person name="Patil S."/>
            <person name="Macmil S."/>
            <person name="Qi S."/>
            <person name="Matskevitch T."/>
            <person name="Palculict T."/>
            <person name="Mathew T."/>
            <person name="Vee V."/>
            <person name="Velamala V."/>
            <person name="Korchina V."/>
            <person name="Cai W."/>
            <person name="Liu W."/>
            <person name="Dai W."/>
            <person name="Zou X."/>
            <person name="Zhu Y."/>
            <person name="Zhang Y."/>
            <person name="Wu Y.-Q."/>
            <person name="Xin Y."/>
            <person name="Nazarath L."/>
            <person name="Kovar C."/>
            <person name="Han Y."/>
            <person name="Muzny D."/>
            <person name="Gibbs R."/>
        </authorList>
    </citation>
    <scope>NUCLEOTIDE SEQUENCE [LARGE SCALE GENOMIC DNA]</scope>
    <source>
        <strain evidence="14">Jacobina</strain>
    </source>
</reference>
<name>A0A1B0CBT9_LUTLO</name>
<dbReference type="GO" id="GO:0009066">
    <property type="term" value="P:aspartate family amino acid metabolic process"/>
    <property type="evidence" value="ECO:0007669"/>
    <property type="project" value="UniProtKB-ARBA"/>
</dbReference>
<dbReference type="PANTHER" id="PTHR11707">
    <property type="entry name" value="L-ASPARAGINASE"/>
    <property type="match status" value="1"/>
</dbReference>
<dbReference type="InterPro" id="IPR006033">
    <property type="entry name" value="AsnA_fam"/>
</dbReference>
<proteinExistence type="inferred from homology"/>
<dbReference type="NCBIfam" id="TIGR00519">
    <property type="entry name" value="asnASE_I"/>
    <property type="match status" value="1"/>
</dbReference>
<dbReference type="CDD" id="cd08963">
    <property type="entry name" value="L-asparaginase_I"/>
    <property type="match status" value="1"/>
</dbReference>
<dbReference type="AlphaFoldDB" id="A0A1B0CBT9"/>
<feature type="domain" description="Asparaginase/glutaminase C-terminal" evidence="11">
    <location>
        <begin position="305"/>
        <end position="421"/>
    </location>
</feature>
<dbReference type="InterPro" id="IPR027473">
    <property type="entry name" value="L-asparaginase_C"/>
</dbReference>
<accession>A0A1B0CBT9</accession>
<keyword evidence="2" id="KW-0677">Repeat</keyword>
<dbReference type="FunFam" id="3.40.50.40:FF:000001">
    <property type="entry name" value="L-asparaginase 1"/>
    <property type="match status" value="1"/>
</dbReference>
<dbReference type="Gene3D" id="3.40.50.1170">
    <property type="entry name" value="L-asparaginase, N-terminal domain"/>
    <property type="match status" value="1"/>
</dbReference>
<dbReference type="PIRSF" id="PIRSF001220">
    <property type="entry name" value="L-ASNase_gatD"/>
    <property type="match status" value="1"/>
</dbReference>
<evidence type="ECO:0000256" key="4">
    <source>
        <dbReference type="ARBA" id="ARBA00023043"/>
    </source>
</evidence>
<feature type="domain" description="L-asparaginase N-terminal" evidence="10">
    <location>
        <begin position="72"/>
        <end position="285"/>
    </location>
</feature>
<evidence type="ECO:0000256" key="5">
    <source>
        <dbReference type="ARBA" id="ARBA00061199"/>
    </source>
</evidence>
<dbReference type="GO" id="GO:0004067">
    <property type="term" value="F:asparaginase activity"/>
    <property type="evidence" value="ECO:0007669"/>
    <property type="project" value="UniProtKB-UniRule"/>
</dbReference>
<dbReference type="Pfam" id="PF00710">
    <property type="entry name" value="Asparaginase"/>
    <property type="match status" value="1"/>
</dbReference>
<feature type="repeat" description="ANK" evidence="8">
    <location>
        <begin position="531"/>
        <end position="563"/>
    </location>
</feature>
<evidence type="ECO:0000256" key="2">
    <source>
        <dbReference type="ARBA" id="ARBA00022737"/>
    </source>
</evidence>
<dbReference type="PROSITE" id="PS50297">
    <property type="entry name" value="ANK_REP_REGION"/>
    <property type="match status" value="3"/>
</dbReference>
<dbReference type="InterPro" id="IPR027475">
    <property type="entry name" value="Asparaginase/glutaminase_AS2"/>
</dbReference>
<dbReference type="InterPro" id="IPR041725">
    <property type="entry name" value="L-asparaginase_I"/>
</dbReference>
<dbReference type="SMART" id="SM00248">
    <property type="entry name" value="ANK"/>
    <property type="match status" value="3"/>
</dbReference>
<protein>
    <recommendedName>
        <fullName evidence="1">asparaginase</fullName>
        <ecNumber evidence="1">3.5.1.1</ecNumber>
    </recommendedName>
</protein>
<dbReference type="EMBL" id="GITU01000848">
    <property type="protein sequence ID" value="MBC1169551.1"/>
    <property type="molecule type" value="Transcribed_RNA"/>
</dbReference>
<dbReference type="EMBL" id="AJWK01005824">
    <property type="status" value="NOT_ANNOTATED_CDS"/>
    <property type="molecule type" value="Genomic_DNA"/>
</dbReference>
<evidence type="ECO:0000313" key="13">
    <source>
        <dbReference type="EnsemblMetazoa" id="LLOJ001718-PA"/>
    </source>
</evidence>
<feature type="active site" evidence="9">
    <location>
        <position position="184"/>
    </location>
</feature>
<sequence length="660" mass="72759">MENSSSDCEDIGSELRGKINGSASHVSVASSLRSVSLSKMGLSTPPKISEKSSLRRNRSYGNMLASGNTEAKVLVIYTGGTIGMMRNEKHALEPIRNALVKNIRRFPHMHDVDYAQERFGSGSTMGPLVLPFVENQQRRVIYTVTEYDPLLDSSNMTINDWVRIAEDIRQSYEFFDGFVILHGTDTLSYTASALSFMLENLGKTVIITGSQIPIFETRTDGKDNFTSALIIAGNYVIPEVTVFFGSKLYRGNRTIKISSASLDAFDSPNVPCLAKIGINVDVDYRLIFRPYTVNRFCVHSILDENVGILRIFPSITTATIKAFLQPPMRGVVLQTFGSGNIPSNRQDMLEALRDASKMGMIIVNCTQCTTGSVCDLYETGRLLQDCGVISGYDMTPEAALTKLAYCLGKEEWSLEEKKKMMQRNLRGELTAGKSPEMQEFDLIDAVARSLHLSTPHELSQLGATLFPAMVNTAVKAGDLAKVELMKSYGADLSTINYDYRTALHVAAAEGREDVVKHLLLHGVTIHVRDRHDRTPLMEAIANDHHEIIRLLIKCGAHLTGSARAIGEFLCASAARGLQKRLESYRLAGADLSQPDPSGRTALHLAALHGFKEIVEYLLQNSVDKDEVDLLGLTAYDYAKQVGHEDICKILNGKHVNGTSH</sequence>
<reference evidence="12" key="2">
    <citation type="journal article" date="2020" name="BMC">
        <title>Leishmania infection induces a limited differential gene expression in the sand fly midgut.</title>
        <authorList>
            <person name="Coutinho-Abreu I.V."/>
            <person name="Serafim T.D."/>
            <person name="Meneses C."/>
            <person name="Kamhawi S."/>
            <person name="Oliveira F."/>
            <person name="Valenzuela J.G."/>
        </authorList>
    </citation>
    <scope>NUCLEOTIDE SEQUENCE</scope>
    <source>
        <strain evidence="12">Jacobina</strain>
        <tissue evidence="12">Midgut</tissue>
    </source>
</reference>
<evidence type="ECO:0000256" key="3">
    <source>
        <dbReference type="ARBA" id="ARBA00022801"/>
    </source>
</evidence>
<dbReference type="EnsemblMetazoa" id="LLOJ001718-RA">
    <property type="protein sequence ID" value="LLOJ001718-PA"/>
    <property type="gene ID" value="LLOJ001718"/>
</dbReference>
<dbReference type="PROSITE" id="PS51732">
    <property type="entry name" value="ASN_GLN_ASE_3"/>
    <property type="match status" value="1"/>
</dbReference>
<keyword evidence="14" id="KW-1185">Reference proteome</keyword>
<reference evidence="13" key="3">
    <citation type="submission" date="2020-05" db="UniProtKB">
        <authorList>
            <consortium name="EnsemblMetazoa"/>
        </authorList>
    </citation>
    <scope>IDENTIFICATION</scope>
    <source>
        <strain evidence="13">Jacobina</strain>
    </source>
</reference>
<comment type="similarity">
    <text evidence="5">In the N-terminal section; belongs to the asparaginase 1 family.</text>
</comment>
<dbReference type="SUPFAM" id="SSF48403">
    <property type="entry name" value="Ankyrin repeat"/>
    <property type="match status" value="1"/>
</dbReference>
<feature type="binding site" evidence="7">
    <location>
        <position position="153"/>
    </location>
    <ligand>
        <name>substrate</name>
    </ligand>
</feature>
<dbReference type="InterPro" id="IPR006034">
    <property type="entry name" value="Asparaginase/glutaminase-like"/>
</dbReference>
<dbReference type="InterPro" id="IPR002110">
    <property type="entry name" value="Ankyrin_rpt"/>
</dbReference>
<dbReference type="FunFam" id="3.40.50.1170:FF:000003">
    <property type="entry name" value="60 kDa lysophospholipase"/>
    <property type="match status" value="1"/>
</dbReference>
<dbReference type="SUPFAM" id="SSF53774">
    <property type="entry name" value="Glutaminase/Asparaginase"/>
    <property type="match status" value="1"/>
</dbReference>
<evidence type="ECO:0000256" key="9">
    <source>
        <dbReference type="PROSITE-ProRule" id="PRU10100"/>
    </source>
</evidence>
<dbReference type="InterPro" id="IPR036770">
    <property type="entry name" value="Ankyrin_rpt-contain_sf"/>
</dbReference>
<dbReference type="EC" id="3.5.1.1" evidence="1"/>
<dbReference type="SFLD" id="SFLDS00057">
    <property type="entry name" value="Glutaminase/Asparaginase"/>
    <property type="match status" value="1"/>
</dbReference>
<dbReference type="SMART" id="SM00870">
    <property type="entry name" value="Asparaginase"/>
    <property type="match status" value="1"/>
</dbReference>
<feature type="repeat" description="ANK" evidence="8">
    <location>
        <begin position="498"/>
        <end position="530"/>
    </location>
</feature>
<dbReference type="PANTHER" id="PTHR11707:SF28">
    <property type="entry name" value="60 KDA LYSOPHOSPHOLIPASE"/>
    <property type="match status" value="1"/>
</dbReference>
<dbReference type="PROSITE" id="PS50088">
    <property type="entry name" value="ANK_REPEAT"/>
    <property type="match status" value="3"/>
</dbReference>
<dbReference type="InterPro" id="IPR027474">
    <property type="entry name" value="L-asparaginase_N"/>
</dbReference>
<feature type="repeat" description="ANK" evidence="8">
    <location>
        <begin position="597"/>
        <end position="629"/>
    </location>
</feature>
<dbReference type="Pfam" id="PF17763">
    <property type="entry name" value="Asparaginase_C"/>
    <property type="match status" value="1"/>
</dbReference>